<dbReference type="InterPro" id="IPR032466">
    <property type="entry name" value="Metal_Hydrolase"/>
</dbReference>
<comment type="similarity">
    <text evidence="1">Belongs to the metallo-dependent hydrolases superfamily. TatD-type hydrolase family.</text>
</comment>
<sequence>MAEVKTNKNFTEQELSLDYPALQGKKLKSKSVYSLHSSIHWKVLVIVISKLQADQQHSIWIKTFEEYKSEAGISFGPLAIKLSGPISIADSHFHLDTLLVLTGCSGFHELSDFGTRYYYKTCMMFMMANFCFPSSWQTSSQRTKLRKTPFVHFSFGIHSRTVNLSSSSNLHKHLTNLEYLVKSSRTVAIEERGLETSDRNVNLSKQIEYLEKQLQLAVKK</sequence>
<accession>A0A8B6FHI5</accession>
<comment type="caution">
    <text evidence="2">The sequence shown here is derived from an EMBL/GenBank/DDBJ whole genome shotgun (WGS) entry which is preliminary data.</text>
</comment>
<organism evidence="2 3">
    <name type="scientific">Mytilus galloprovincialis</name>
    <name type="common">Mediterranean mussel</name>
    <dbReference type="NCBI Taxonomy" id="29158"/>
    <lineage>
        <taxon>Eukaryota</taxon>
        <taxon>Metazoa</taxon>
        <taxon>Spiralia</taxon>
        <taxon>Lophotrochozoa</taxon>
        <taxon>Mollusca</taxon>
        <taxon>Bivalvia</taxon>
        <taxon>Autobranchia</taxon>
        <taxon>Pteriomorphia</taxon>
        <taxon>Mytilida</taxon>
        <taxon>Mytiloidea</taxon>
        <taxon>Mytilidae</taxon>
        <taxon>Mytilinae</taxon>
        <taxon>Mytilus</taxon>
    </lineage>
</organism>
<dbReference type="PANTHER" id="PTHR46363:SF1">
    <property type="entry name" value="DEOXYRIBONUCLEASE TATDN2-RELATED"/>
    <property type="match status" value="1"/>
</dbReference>
<dbReference type="SUPFAM" id="SSF51556">
    <property type="entry name" value="Metallo-dependent hydrolases"/>
    <property type="match status" value="1"/>
</dbReference>
<dbReference type="Proteomes" id="UP000596742">
    <property type="component" value="Unassembled WGS sequence"/>
</dbReference>
<dbReference type="EMBL" id="UYJE01006822">
    <property type="protein sequence ID" value="VDI49305.1"/>
    <property type="molecule type" value="Genomic_DNA"/>
</dbReference>
<evidence type="ECO:0000313" key="2">
    <source>
        <dbReference type="EMBL" id="VDI49305.1"/>
    </source>
</evidence>
<keyword evidence="3" id="KW-1185">Reference proteome</keyword>
<dbReference type="GO" id="GO:0016788">
    <property type="term" value="F:hydrolase activity, acting on ester bonds"/>
    <property type="evidence" value="ECO:0007669"/>
    <property type="project" value="InterPro"/>
</dbReference>
<gene>
    <name evidence="2" type="ORF">MGAL_10B022177</name>
</gene>
<dbReference type="AlphaFoldDB" id="A0A8B6FHI5"/>
<name>A0A8B6FHI5_MYTGA</name>
<dbReference type="OrthoDB" id="10362524at2759"/>
<dbReference type="PANTHER" id="PTHR46363">
    <property type="entry name" value="DEOXYRIBONUCLEASE TATDN2-RELATED"/>
    <property type="match status" value="1"/>
</dbReference>
<reference evidence="2" key="1">
    <citation type="submission" date="2018-11" db="EMBL/GenBank/DDBJ databases">
        <authorList>
            <person name="Alioto T."/>
            <person name="Alioto T."/>
        </authorList>
    </citation>
    <scope>NUCLEOTIDE SEQUENCE</scope>
</reference>
<evidence type="ECO:0000256" key="1">
    <source>
        <dbReference type="ARBA" id="ARBA00009275"/>
    </source>
</evidence>
<protein>
    <submittedName>
        <fullName evidence="2">Uncharacterized protein</fullName>
    </submittedName>
</protein>
<dbReference type="InterPro" id="IPR001130">
    <property type="entry name" value="TatD-like"/>
</dbReference>
<evidence type="ECO:0000313" key="3">
    <source>
        <dbReference type="Proteomes" id="UP000596742"/>
    </source>
</evidence>
<proteinExistence type="inferred from homology"/>
<dbReference type="Gene3D" id="3.20.20.140">
    <property type="entry name" value="Metal-dependent hydrolases"/>
    <property type="match status" value="1"/>
</dbReference>
<dbReference type="Pfam" id="PF01026">
    <property type="entry name" value="TatD_DNase"/>
    <property type="match status" value="1"/>
</dbReference>